<proteinExistence type="inferred from homology"/>
<dbReference type="GO" id="GO:0008474">
    <property type="term" value="F:palmitoyl-(protein) hydrolase activity"/>
    <property type="evidence" value="ECO:0007669"/>
    <property type="project" value="UniProtKB-EC"/>
</dbReference>
<feature type="domain" description="Phospholipase/carboxylesterase/thioesterase" evidence="3">
    <location>
        <begin position="4"/>
        <end position="39"/>
    </location>
</feature>
<protein>
    <recommendedName>
        <fullName evidence="2">palmitoyl-protein hydrolase</fullName>
        <ecNumber evidence="2">3.1.2.22</ecNumber>
    </recommendedName>
</protein>
<dbReference type="PANTHER" id="PTHR10655">
    <property type="entry name" value="LYSOPHOSPHOLIPASE-RELATED"/>
    <property type="match status" value="1"/>
</dbReference>
<dbReference type="GO" id="GO:0005737">
    <property type="term" value="C:cytoplasm"/>
    <property type="evidence" value="ECO:0007669"/>
    <property type="project" value="TreeGrafter"/>
</dbReference>
<accession>A0A8J6GEU4</accession>
<dbReference type="Gene3D" id="3.40.50.1820">
    <property type="entry name" value="alpha/beta hydrolase"/>
    <property type="match status" value="1"/>
</dbReference>
<evidence type="ECO:0000313" key="5">
    <source>
        <dbReference type="Proteomes" id="UP000710432"/>
    </source>
</evidence>
<dbReference type="EMBL" id="JAATJU010022799">
    <property type="protein sequence ID" value="KAH0509667.1"/>
    <property type="molecule type" value="Genomic_DNA"/>
</dbReference>
<dbReference type="InterPro" id="IPR003140">
    <property type="entry name" value="PLipase/COase/thioEstase"/>
</dbReference>
<dbReference type="PANTHER" id="PTHR10655:SF13">
    <property type="entry name" value="ACYL-PROTEIN THIOESTERASE 2"/>
    <property type="match status" value="1"/>
</dbReference>
<dbReference type="InterPro" id="IPR029058">
    <property type="entry name" value="AB_hydrolase_fold"/>
</dbReference>
<evidence type="ECO:0000256" key="2">
    <source>
        <dbReference type="ARBA" id="ARBA00012423"/>
    </source>
</evidence>
<comment type="caution">
    <text evidence="4">The sequence shown here is derived from an EMBL/GenBank/DDBJ whole genome shotgun (WGS) entry which is preliminary data.</text>
</comment>
<evidence type="ECO:0000259" key="3">
    <source>
        <dbReference type="Pfam" id="PF02230"/>
    </source>
</evidence>
<dbReference type="InterPro" id="IPR050565">
    <property type="entry name" value="LYPA1-2/EST-like"/>
</dbReference>
<sequence>MKILIPPWFDLMGLNPDAPEDEVGIKKAAENVKTLIEHESLLAPTSGWHHGIELSAALHRNFPQAADGSAKDLAILQCHGELDPMVPIQFDALTAERLQSYVTAARIQVKTYPVIMHSSRSGDGSCKEFLEKLLPPV</sequence>
<reference evidence="4" key="1">
    <citation type="submission" date="2020-03" db="EMBL/GenBank/DDBJ databases">
        <title>Studies in the Genomics of Life Span.</title>
        <authorList>
            <person name="Glass D."/>
        </authorList>
    </citation>
    <scope>NUCLEOTIDE SEQUENCE</scope>
    <source>
        <strain evidence="4">LTLLF</strain>
        <tissue evidence="4">Muscle</tissue>
    </source>
</reference>
<evidence type="ECO:0000256" key="1">
    <source>
        <dbReference type="ARBA" id="ARBA00006499"/>
    </source>
</evidence>
<comment type="similarity">
    <text evidence="1">Belongs to the AB hydrolase superfamily. AB hydrolase 2 family.</text>
</comment>
<dbReference type="GO" id="GO:0052689">
    <property type="term" value="F:carboxylic ester hydrolase activity"/>
    <property type="evidence" value="ECO:0007669"/>
    <property type="project" value="TreeGrafter"/>
</dbReference>
<organism evidence="4 5">
    <name type="scientific">Microtus ochrogaster</name>
    <name type="common">Prairie vole</name>
    <dbReference type="NCBI Taxonomy" id="79684"/>
    <lineage>
        <taxon>Eukaryota</taxon>
        <taxon>Metazoa</taxon>
        <taxon>Chordata</taxon>
        <taxon>Craniata</taxon>
        <taxon>Vertebrata</taxon>
        <taxon>Euteleostomi</taxon>
        <taxon>Mammalia</taxon>
        <taxon>Eutheria</taxon>
        <taxon>Euarchontoglires</taxon>
        <taxon>Glires</taxon>
        <taxon>Rodentia</taxon>
        <taxon>Myomorpha</taxon>
        <taxon>Muroidea</taxon>
        <taxon>Cricetidae</taxon>
        <taxon>Arvicolinae</taxon>
        <taxon>Microtus</taxon>
    </lineage>
</organism>
<dbReference type="SUPFAM" id="SSF53474">
    <property type="entry name" value="alpha/beta-Hydrolases"/>
    <property type="match status" value="1"/>
</dbReference>
<feature type="domain" description="Phospholipase/carboxylesterase/thioesterase" evidence="3">
    <location>
        <begin position="56"/>
        <end position="121"/>
    </location>
</feature>
<evidence type="ECO:0000313" key="4">
    <source>
        <dbReference type="EMBL" id="KAH0509667.1"/>
    </source>
</evidence>
<dbReference type="EC" id="3.1.2.22" evidence="2"/>
<dbReference type="Proteomes" id="UP000710432">
    <property type="component" value="Unassembled WGS sequence"/>
</dbReference>
<gene>
    <name evidence="4" type="ORF">LTLLF_159220</name>
</gene>
<dbReference type="AlphaFoldDB" id="A0A8J6GEU4"/>
<name>A0A8J6GEU4_MICOH</name>
<dbReference type="Pfam" id="PF02230">
    <property type="entry name" value="Abhydrolase_2"/>
    <property type="match status" value="2"/>
</dbReference>